<dbReference type="GO" id="GO:0030420">
    <property type="term" value="P:establishment of competence for transformation"/>
    <property type="evidence" value="ECO:0007669"/>
    <property type="project" value="UniProtKB-KW"/>
</dbReference>
<evidence type="ECO:0000256" key="2">
    <source>
        <dbReference type="ARBA" id="ARBA00022481"/>
    </source>
</evidence>
<keyword evidence="8" id="KW-1185">Reference proteome</keyword>
<dbReference type="PROSITE" id="PS00409">
    <property type="entry name" value="PROKAR_NTER_METHYL"/>
    <property type="match status" value="1"/>
</dbReference>
<dbReference type="Proteomes" id="UP000235114">
    <property type="component" value="Unassembled WGS sequence"/>
</dbReference>
<gene>
    <name evidence="5" type="ORF">CU635_04995</name>
    <name evidence="6" type="ORF">CVD25_17405</name>
</gene>
<evidence type="ECO:0000313" key="7">
    <source>
        <dbReference type="Proteomes" id="UP000234951"/>
    </source>
</evidence>
<dbReference type="NCBIfam" id="TIGR02532">
    <property type="entry name" value="IV_pilin_GFxxxE"/>
    <property type="match status" value="1"/>
</dbReference>
<dbReference type="Proteomes" id="UP000234951">
    <property type="component" value="Unassembled WGS sequence"/>
</dbReference>
<accession>A0A2N5GQ38</accession>
<name>A0A2N5GQ38_9BACI</name>
<reference evidence="6 8" key="2">
    <citation type="submission" date="2017-12" db="EMBL/GenBank/DDBJ databases">
        <title>Comparative Functional Genomics of Dry Heat Resistant strains isolated from the Viking Spacecraft.</title>
        <authorList>
            <person name="Seuylemezian A."/>
            <person name="Cooper K."/>
            <person name="Vaishampayan P."/>
        </authorList>
    </citation>
    <scope>NUCLEOTIDE SEQUENCE [LARGE SCALE GENOMIC DNA]</scope>
    <source>
        <strain evidence="6 8">ATCC 29669</strain>
    </source>
</reference>
<dbReference type="GO" id="GO:0015627">
    <property type="term" value="C:type II protein secretion system complex"/>
    <property type="evidence" value="ECO:0007669"/>
    <property type="project" value="InterPro"/>
</dbReference>
<dbReference type="SUPFAM" id="SSF54523">
    <property type="entry name" value="Pili subunits"/>
    <property type="match status" value="1"/>
</dbReference>
<evidence type="ECO:0000256" key="4">
    <source>
        <dbReference type="SAM" id="Phobius"/>
    </source>
</evidence>
<dbReference type="Gene3D" id="3.30.700.10">
    <property type="entry name" value="Glycoprotein, Type 4 Pilin"/>
    <property type="match status" value="1"/>
</dbReference>
<organism evidence="5 7">
    <name type="scientific">Bacillus canaveralius</name>
    <dbReference type="NCBI Taxonomy" id="1403243"/>
    <lineage>
        <taxon>Bacteria</taxon>
        <taxon>Bacillati</taxon>
        <taxon>Bacillota</taxon>
        <taxon>Bacilli</taxon>
        <taxon>Bacillales</taxon>
        <taxon>Bacillaceae</taxon>
        <taxon>Bacillus</taxon>
    </lineage>
</organism>
<dbReference type="InterPro" id="IPR000983">
    <property type="entry name" value="Bac_GSPG_pilin"/>
</dbReference>
<reference evidence="5 7" key="1">
    <citation type="submission" date="2017-11" db="EMBL/GenBank/DDBJ databases">
        <title>Comparitive Functional Genomics of Dry Heat Resistant strains isolated from the Viking Spacecraft.</title>
        <authorList>
            <person name="Seuylemezian A."/>
            <person name="Cooper K."/>
            <person name="Vaishampayan P."/>
        </authorList>
    </citation>
    <scope>NUCLEOTIDE SEQUENCE [LARGE SCALE GENOMIC DNA]</scope>
    <source>
        <strain evidence="5 7">M4.6</strain>
    </source>
</reference>
<keyword evidence="4" id="KW-0472">Membrane</keyword>
<keyword evidence="3" id="KW-0178">Competence</keyword>
<comment type="subcellular location">
    <subcellularLocation>
        <location evidence="1">Cell surface</location>
    </subcellularLocation>
</comment>
<dbReference type="AlphaFoldDB" id="A0A2N5GQ38"/>
<evidence type="ECO:0000313" key="6">
    <source>
        <dbReference type="EMBL" id="PLR93243.1"/>
    </source>
</evidence>
<evidence type="ECO:0000256" key="3">
    <source>
        <dbReference type="ARBA" id="ARBA00023287"/>
    </source>
</evidence>
<sequence>MWQRIKASAKSEKGFTLVELLAVIVILGIVAGIAVPSIGGIINKAENDAKVAEGISIVNAAKLYVTSNNPSAATTTLTKTELDNYLDNVKNDTYTVTVKKDQSSGKYSYELKNHNSVRLVGDKNATATEKELLEY</sequence>
<dbReference type="InterPro" id="IPR012902">
    <property type="entry name" value="N_methyl_site"/>
</dbReference>
<evidence type="ECO:0000313" key="5">
    <source>
        <dbReference type="EMBL" id="PLR84982.1"/>
    </source>
</evidence>
<dbReference type="Pfam" id="PF07963">
    <property type="entry name" value="N_methyl"/>
    <property type="match status" value="1"/>
</dbReference>
<dbReference type="GO" id="GO:0015628">
    <property type="term" value="P:protein secretion by the type II secretion system"/>
    <property type="evidence" value="ECO:0007669"/>
    <property type="project" value="InterPro"/>
</dbReference>
<keyword evidence="2" id="KW-0488">Methylation</keyword>
<evidence type="ECO:0000313" key="8">
    <source>
        <dbReference type="Proteomes" id="UP000235114"/>
    </source>
</evidence>
<keyword evidence="4" id="KW-1133">Transmembrane helix</keyword>
<dbReference type="GO" id="GO:0009986">
    <property type="term" value="C:cell surface"/>
    <property type="evidence" value="ECO:0007669"/>
    <property type="project" value="UniProtKB-SubCell"/>
</dbReference>
<dbReference type="EMBL" id="PGVA01000009">
    <property type="protein sequence ID" value="PLR84982.1"/>
    <property type="molecule type" value="Genomic_DNA"/>
</dbReference>
<proteinExistence type="predicted"/>
<evidence type="ECO:0000256" key="1">
    <source>
        <dbReference type="ARBA" id="ARBA00004241"/>
    </source>
</evidence>
<dbReference type="RefSeq" id="WP_101576083.1">
    <property type="nucleotide sequence ID" value="NZ_PGVA01000009.1"/>
</dbReference>
<feature type="transmembrane region" description="Helical" evidence="4">
    <location>
        <begin position="20"/>
        <end position="42"/>
    </location>
</feature>
<dbReference type="PRINTS" id="PR00813">
    <property type="entry name" value="BCTERIALGSPG"/>
</dbReference>
<keyword evidence="4" id="KW-0812">Transmembrane</keyword>
<comment type="caution">
    <text evidence="5">The sequence shown here is derived from an EMBL/GenBank/DDBJ whole genome shotgun (WGS) entry which is preliminary data.</text>
</comment>
<dbReference type="OrthoDB" id="2937119at2"/>
<dbReference type="InterPro" id="IPR045584">
    <property type="entry name" value="Pilin-like"/>
</dbReference>
<dbReference type="EMBL" id="PGVD01000054">
    <property type="protein sequence ID" value="PLR93243.1"/>
    <property type="molecule type" value="Genomic_DNA"/>
</dbReference>
<protein>
    <submittedName>
        <fullName evidence="5">Prepilin-type cleavage/methylation domain-containing protein</fullName>
    </submittedName>
</protein>